<dbReference type="InterPro" id="IPR002060">
    <property type="entry name" value="Squ/phyt_synthse"/>
</dbReference>
<organism evidence="1 2">
    <name type="scientific">Tropicibacter naphthalenivorans</name>
    <dbReference type="NCBI Taxonomy" id="441103"/>
    <lineage>
        <taxon>Bacteria</taxon>
        <taxon>Pseudomonadati</taxon>
        <taxon>Pseudomonadota</taxon>
        <taxon>Alphaproteobacteria</taxon>
        <taxon>Rhodobacterales</taxon>
        <taxon>Roseobacteraceae</taxon>
        <taxon>Tropicibacter</taxon>
    </lineage>
</organism>
<gene>
    <name evidence="1" type="ORF">TRN7648_01105</name>
</gene>
<dbReference type="InterPro" id="IPR008949">
    <property type="entry name" value="Isoprenoid_synthase_dom_sf"/>
</dbReference>
<proteinExistence type="predicted"/>
<dbReference type="SUPFAM" id="SSF48576">
    <property type="entry name" value="Terpenoid synthases"/>
    <property type="match status" value="1"/>
</dbReference>
<dbReference type="EMBL" id="CYSE01000002">
    <property type="protein sequence ID" value="CUH76743.1"/>
    <property type="molecule type" value="Genomic_DNA"/>
</dbReference>
<dbReference type="Proteomes" id="UP000054935">
    <property type="component" value="Unassembled WGS sequence"/>
</dbReference>
<keyword evidence="2" id="KW-1185">Reference proteome</keyword>
<dbReference type="STRING" id="441103.TRN7648_01105"/>
<reference evidence="1 2" key="1">
    <citation type="submission" date="2015-09" db="EMBL/GenBank/DDBJ databases">
        <authorList>
            <consortium name="Swine Surveillance"/>
        </authorList>
    </citation>
    <scope>NUCLEOTIDE SEQUENCE [LARGE SCALE GENOMIC DNA]</scope>
    <source>
        <strain evidence="1 2">CECT 7648</strain>
    </source>
</reference>
<accession>A0A0P1G4J2</accession>
<dbReference type="Gene3D" id="1.10.600.10">
    <property type="entry name" value="Farnesyl Diphosphate Synthase"/>
    <property type="match status" value="1"/>
</dbReference>
<evidence type="ECO:0000313" key="2">
    <source>
        <dbReference type="Proteomes" id="UP000054935"/>
    </source>
</evidence>
<sequence length="252" mass="26962">MHACAQIVEKGDAERFASVMAADVAARRVLFPIYAFNVEVARVPWMTAEPMIAQMRLQWWADALEEIAGGGFIRRHEVVTPLALAISAPVAERLQQVVEARRLDIERAPFDDVGAFWTYLGDTSGALTVAAAAALGDTDGRAARSYGLAVGLAGYLRAVPELEARGKQPLADGRPEAVKALADEGLAHLAEARRALKHVPKAARAAFAPAVTAGPVLRRVAQDPARVASGDLTPPEAAVRWGRLRGAFTGRW</sequence>
<dbReference type="AlphaFoldDB" id="A0A0P1G4J2"/>
<protein>
    <submittedName>
        <fullName evidence="1">Squalene synthase HpnD</fullName>
    </submittedName>
</protein>
<name>A0A0P1G4J2_9RHOB</name>
<evidence type="ECO:0000313" key="1">
    <source>
        <dbReference type="EMBL" id="CUH76743.1"/>
    </source>
</evidence>
<dbReference type="Pfam" id="PF00494">
    <property type="entry name" value="SQS_PSY"/>
    <property type="match status" value="1"/>
</dbReference>